<comment type="caution">
    <text evidence="5">The sequence shown here is derived from an EMBL/GenBank/DDBJ whole genome shotgun (WGS) entry which is preliminary data.</text>
</comment>
<evidence type="ECO:0000256" key="2">
    <source>
        <dbReference type="ARBA" id="ARBA00023125"/>
    </source>
</evidence>
<sequence>MGAMSPQEDQNRRLLRARDAMDRDFANPLDVPRLAAIALMSAAHFSRSFRAVFGETPHRYLQRRRIERAMALLRETATPVTEVALEVGFESLSTFIRTFRSIVGSSPSEFRREATTIEAPVCFVKSWVRPSSFGQAGAGPST</sequence>
<dbReference type="InterPro" id="IPR018062">
    <property type="entry name" value="HTH_AraC-typ_CS"/>
</dbReference>
<dbReference type="InterPro" id="IPR050204">
    <property type="entry name" value="AraC_XylS_family_regulators"/>
</dbReference>
<evidence type="ECO:0000259" key="4">
    <source>
        <dbReference type="PROSITE" id="PS01124"/>
    </source>
</evidence>
<dbReference type="Gene3D" id="1.10.10.60">
    <property type="entry name" value="Homeodomain-like"/>
    <property type="match status" value="2"/>
</dbReference>
<dbReference type="GO" id="GO:0043565">
    <property type="term" value="F:sequence-specific DNA binding"/>
    <property type="evidence" value="ECO:0007669"/>
    <property type="project" value="InterPro"/>
</dbReference>
<reference evidence="5 6" key="1">
    <citation type="submission" date="2019-10" db="EMBL/GenBank/DDBJ databases">
        <title>Whole genome shotgun sequence of Acrocarpospora corrugata NBRC 13972.</title>
        <authorList>
            <person name="Ichikawa N."/>
            <person name="Kimura A."/>
            <person name="Kitahashi Y."/>
            <person name="Komaki H."/>
            <person name="Oguchi A."/>
        </authorList>
    </citation>
    <scope>NUCLEOTIDE SEQUENCE [LARGE SCALE GENOMIC DNA]</scope>
    <source>
        <strain evidence="5 6">NBRC 13972</strain>
    </source>
</reference>
<dbReference type="Pfam" id="PF12833">
    <property type="entry name" value="HTH_18"/>
    <property type="match status" value="1"/>
</dbReference>
<feature type="domain" description="HTH araC/xylS-type" evidence="4">
    <location>
        <begin position="15"/>
        <end position="113"/>
    </location>
</feature>
<dbReference type="PROSITE" id="PS00041">
    <property type="entry name" value="HTH_ARAC_FAMILY_1"/>
    <property type="match status" value="1"/>
</dbReference>
<keyword evidence="2" id="KW-0238">DNA-binding</keyword>
<dbReference type="GO" id="GO:0003700">
    <property type="term" value="F:DNA-binding transcription factor activity"/>
    <property type="evidence" value="ECO:0007669"/>
    <property type="project" value="InterPro"/>
</dbReference>
<name>A0A5M3W0E0_9ACTN</name>
<dbReference type="PROSITE" id="PS01124">
    <property type="entry name" value="HTH_ARAC_FAMILY_2"/>
    <property type="match status" value="1"/>
</dbReference>
<accession>A0A5M3W0E0</accession>
<dbReference type="Proteomes" id="UP000334990">
    <property type="component" value="Unassembled WGS sequence"/>
</dbReference>
<dbReference type="AlphaFoldDB" id="A0A5M3W0E0"/>
<keyword evidence="6" id="KW-1185">Reference proteome</keyword>
<dbReference type="SUPFAM" id="SSF46689">
    <property type="entry name" value="Homeodomain-like"/>
    <property type="match status" value="2"/>
</dbReference>
<organism evidence="5 6">
    <name type="scientific">Acrocarpospora corrugata</name>
    <dbReference type="NCBI Taxonomy" id="35763"/>
    <lineage>
        <taxon>Bacteria</taxon>
        <taxon>Bacillati</taxon>
        <taxon>Actinomycetota</taxon>
        <taxon>Actinomycetes</taxon>
        <taxon>Streptosporangiales</taxon>
        <taxon>Streptosporangiaceae</taxon>
        <taxon>Acrocarpospora</taxon>
    </lineage>
</organism>
<dbReference type="InterPro" id="IPR020449">
    <property type="entry name" value="Tscrpt_reg_AraC-type_HTH"/>
</dbReference>
<evidence type="ECO:0000313" key="5">
    <source>
        <dbReference type="EMBL" id="GES02256.1"/>
    </source>
</evidence>
<dbReference type="EMBL" id="BLAD01000057">
    <property type="protein sequence ID" value="GES02256.1"/>
    <property type="molecule type" value="Genomic_DNA"/>
</dbReference>
<dbReference type="PANTHER" id="PTHR46796">
    <property type="entry name" value="HTH-TYPE TRANSCRIPTIONAL ACTIVATOR RHAS-RELATED"/>
    <property type="match status" value="1"/>
</dbReference>
<evidence type="ECO:0000256" key="1">
    <source>
        <dbReference type="ARBA" id="ARBA00023015"/>
    </source>
</evidence>
<dbReference type="PRINTS" id="PR00032">
    <property type="entry name" value="HTHARAC"/>
</dbReference>
<evidence type="ECO:0000313" key="6">
    <source>
        <dbReference type="Proteomes" id="UP000334990"/>
    </source>
</evidence>
<protein>
    <submittedName>
        <fullName evidence="5">Transcriptional regulator</fullName>
    </submittedName>
</protein>
<proteinExistence type="predicted"/>
<dbReference type="SMART" id="SM00342">
    <property type="entry name" value="HTH_ARAC"/>
    <property type="match status" value="1"/>
</dbReference>
<dbReference type="InterPro" id="IPR009057">
    <property type="entry name" value="Homeodomain-like_sf"/>
</dbReference>
<dbReference type="InterPro" id="IPR018060">
    <property type="entry name" value="HTH_AraC"/>
</dbReference>
<keyword evidence="3" id="KW-0804">Transcription</keyword>
<keyword evidence="1" id="KW-0805">Transcription regulation</keyword>
<evidence type="ECO:0000256" key="3">
    <source>
        <dbReference type="ARBA" id="ARBA00023163"/>
    </source>
</evidence>
<dbReference type="OrthoDB" id="2060755at2"/>
<gene>
    <name evidence="5" type="ORF">Acor_43210</name>
</gene>